<evidence type="ECO:0000256" key="3">
    <source>
        <dbReference type="ARBA" id="ARBA00022692"/>
    </source>
</evidence>
<accession>A0ABC8R9C2</accession>
<protein>
    <submittedName>
        <fullName evidence="7">Uncharacterized protein</fullName>
    </submittedName>
</protein>
<keyword evidence="3 6" id="KW-0812">Transmembrane</keyword>
<evidence type="ECO:0000313" key="7">
    <source>
        <dbReference type="EMBL" id="CAK9139539.1"/>
    </source>
</evidence>
<keyword evidence="5 6" id="KW-0472">Membrane</keyword>
<evidence type="ECO:0000256" key="1">
    <source>
        <dbReference type="ARBA" id="ARBA00004141"/>
    </source>
</evidence>
<name>A0ABC8R9C2_9AQUA</name>
<dbReference type="GO" id="GO:0016020">
    <property type="term" value="C:membrane"/>
    <property type="evidence" value="ECO:0007669"/>
    <property type="project" value="UniProtKB-SubCell"/>
</dbReference>
<evidence type="ECO:0000256" key="6">
    <source>
        <dbReference type="SAM" id="Phobius"/>
    </source>
</evidence>
<evidence type="ECO:0000256" key="4">
    <source>
        <dbReference type="ARBA" id="ARBA00022989"/>
    </source>
</evidence>
<dbReference type="PANTHER" id="PTHR47830">
    <property type="entry name" value="OS11G0534100 PROTEIN"/>
    <property type="match status" value="1"/>
</dbReference>
<organism evidence="7 8">
    <name type="scientific">Ilex paraguariensis</name>
    <name type="common">yerba mate</name>
    <dbReference type="NCBI Taxonomy" id="185542"/>
    <lineage>
        <taxon>Eukaryota</taxon>
        <taxon>Viridiplantae</taxon>
        <taxon>Streptophyta</taxon>
        <taxon>Embryophyta</taxon>
        <taxon>Tracheophyta</taxon>
        <taxon>Spermatophyta</taxon>
        <taxon>Magnoliopsida</taxon>
        <taxon>eudicotyledons</taxon>
        <taxon>Gunneridae</taxon>
        <taxon>Pentapetalae</taxon>
        <taxon>asterids</taxon>
        <taxon>campanulids</taxon>
        <taxon>Aquifoliales</taxon>
        <taxon>Aquifoliaceae</taxon>
        <taxon>Ilex</taxon>
    </lineage>
</organism>
<dbReference type="Proteomes" id="UP001642360">
    <property type="component" value="Unassembled WGS sequence"/>
</dbReference>
<reference evidence="7 8" key="1">
    <citation type="submission" date="2024-02" db="EMBL/GenBank/DDBJ databases">
        <authorList>
            <person name="Vignale AGUSTIN F."/>
            <person name="Sosa J E."/>
            <person name="Modenutti C."/>
        </authorList>
    </citation>
    <scope>NUCLEOTIDE SEQUENCE [LARGE SCALE GENOMIC DNA]</scope>
</reference>
<evidence type="ECO:0000313" key="8">
    <source>
        <dbReference type="Proteomes" id="UP001642360"/>
    </source>
</evidence>
<feature type="transmembrane region" description="Helical" evidence="6">
    <location>
        <begin position="6"/>
        <end position="30"/>
    </location>
</feature>
<evidence type="ECO:0000256" key="2">
    <source>
        <dbReference type="ARBA" id="ARBA00006948"/>
    </source>
</evidence>
<sequence length="281" mass="31624">MASVATHFSAFLFLCPLGIRRLLCSFSLYLKNPSLYRSKPWYFSDPRWKNFDFFTLLIALPIASFSHVFFFLAFSGHPTYRFAFLEQSLIIFLFWVLLILIIVRENLDPIAVPENFIFIFAGISFLIEFSMNGKGFSGLGGAVYELLGGLTLVCGACCFYLSIRPSAFFAEFFLSSGLMLKGIWVLQIGLSLYTDTFALKGCNQGKTDVTCELEEDMLRGIALMNLLFTGHVIVVLILSFVLFGLLYCNRNMRCGEASGPLLAELGSETMLMQSIPEFEME</sequence>
<comment type="caution">
    <text evidence="7">The sequence shown here is derived from an EMBL/GenBank/DDBJ whole genome shotgun (WGS) entry which is preliminary data.</text>
</comment>
<feature type="transmembrane region" description="Helical" evidence="6">
    <location>
        <begin position="143"/>
        <end position="161"/>
    </location>
</feature>
<comment type="subcellular location">
    <subcellularLocation>
        <location evidence="1">Membrane</location>
        <topology evidence="1">Multi-pass membrane protein</topology>
    </subcellularLocation>
</comment>
<dbReference type="PANTHER" id="PTHR47830:SF2">
    <property type="entry name" value="PROTEIN, PUTATIVE-RELATED"/>
    <property type="match status" value="1"/>
</dbReference>
<gene>
    <name evidence="7" type="ORF">ILEXP_LOCUS6932</name>
</gene>
<feature type="transmembrane region" description="Helical" evidence="6">
    <location>
        <begin position="168"/>
        <end position="190"/>
    </location>
</feature>
<comment type="similarity">
    <text evidence="2">Belongs to the TMEM45 family.</text>
</comment>
<dbReference type="Pfam" id="PF04819">
    <property type="entry name" value="DUF716"/>
    <property type="match status" value="1"/>
</dbReference>
<dbReference type="InterPro" id="IPR006904">
    <property type="entry name" value="DUF716"/>
</dbReference>
<feature type="transmembrane region" description="Helical" evidence="6">
    <location>
        <begin position="226"/>
        <end position="248"/>
    </location>
</feature>
<dbReference type="EMBL" id="CAUOFW020000970">
    <property type="protein sequence ID" value="CAK9139539.1"/>
    <property type="molecule type" value="Genomic_DNA"/>
</dbReference>
<proteinExistence type="inferred from homology"/>
<keyword evidence="4 6" id="KW-1133">Transmembrane helix</keyword>
<feature type="transmembrane region" description="Helical" evidence="6">
    <location>
        <begin position="80"/>
        <end position="103"/>
    </location>
</feature>
<feature type="transmembrane region" description="Helical" evidence="6">
    <location>
        <begin position="51"/>
        <end position="74"/>
    </location>
</feature>
<dbReference type="AlphaFoldDB" id="A0ABC8R9C2"/>
<keyword evidence="8" id="KW-1185">Reference proteome</keyword>
<evidence type="ECO:0000256" key="5">
    <source>
        <dbReference type="ARBA" id="ARBA00023136"/>
    </source>
</evidence>
<feature type="transmembrane region" description="Helical" evidence="6">
    <location>
        <begin position="115"/>
        <end position="131"/>
    </location>
</feature>